<evidence type="ECO:0000256" key="7">
    <source>
        <dbReference type="SAM" id="MobiDB-lite"/>
    </source>
</evidence>
<dbReference type="GO" id="GO:0060261">
    <property type="term" value="P:positive regulation of transcription initiation by RNA polymerase II"/>
    <property type="evidence" value="ECO:0007669"/>
    <property type="project" value="InterPro"/>
</dbReference>
<keyword evidence="5" id="KW-0804">Transcription</keyword>
<dbReference type="OrthoDB" id="2505440at2759"/>
<dbReference type="SUPFAM" id="SSF54447">
    <property type="entry name" value="ssDNA-binding transcriptional regulator domain"/>
    <property type="match status" value="1"/>
</dbReference>
<evidence type="ECO:0000256" key="6">
    <source>
        <dbReference type="ARBA" id="ARBA00023242"/>
    </source>
</evidence>
<reference evidence="9 10" key="1">
    <citation type="journal article" date="2013" name="BMC Genomics">
        <title>Genomics-driven discovery of the pneumocandin biosynthetic gene cluster in the fungus Glarea lozoyensis.</title>
        <authorList>
            <person name="Chen L."/>
            <person name="Yue Q."/>
            <person name="Zhang X."/>
            <person name="Xiang M."/>
            <person name="Wang C."/>
            <person name="Li S."/>
            <person name="Che Y."/>
            <person name="Ortiz-Lopez F.J."/>
            <person name="Bills G.F."/>
            <person name="Liu X."/>
            <person name="An Z."/>
        </authorList>
    </citation>
    <scope>NUCLEOTIDE SEQUENCE [LARGE SCALE GENOMIC DNA]</scope>
    <source>
        <strain evidence="10">ATCC 20868 / MF5171</strain>
    </source>
</reference>
<protein>
    <submittedName>
        <fullName evidence="9">SsDNA-binding transcriptional regulator</fullName>
    </submittedName>
</protein>
<dbReference type="InterPro" id="IPR009044">
    <property type="entry name" value="ssDNA-bd_transcriptional_reg"/>
</dbReference>
<name>S3CMY7_GLAL2</name>
<evidence type="ECO:0000256" key="1">
    <source>
        <dbReference type="ARBA" id="ARBA00004123"/>
    </source>
</evidence>
<dbReference type="GO" id="GO:0005634">
    <property type="term" value="C:nucleus"/>
    <property type="evidence" value="ECO:0007669"/>
    <property type="project" value="UniProtKB-SubCell"/>
</dbReference>
<dbReference type="RefSeq" id="XP_008085181.1">
    <property type="nucleotide sequence ID" value="XM_008086990.1"/>
</dbReference>
<accession>S3CMY7</accession>
<dbReference type="Gene3D" id="2.30.31.10">
    <property type="entry name" value="Transcriptional Coactivator Pc4, Chain A"/>
    <property type="match status" value="1"/>
</dbReference>
<comment type="similarity">
    <text evidence="2">Belongs to the transcriptional coactivator PC4 family.</text>
</comment>
<dbReference type="OMA" id="NPFWELS"/>
<dbReference type="GO" id="GO:0003677">
    <property type="term" value="F:DNA binding"/>
    <property type="evidence" value="ECO:0007669"/>
    <property type="project" value="UniProtKB-KW"/>
</dbReference>
<dbReference type="PANTHER" id="PTHR13215">
    <property type="entry name" value="RNA POLYMERASE II TRANSCRIPTIONAL COACTIVATOR"/>
    <property type="match status" value="1"/>
</dbReference>
<gene>
    <name evidence="9" type="ORF">GLAREA_04613</name>
</gene>
<keyword evidence="4 9" id="KW-0238">DNA-binding</keyword>
<dbReference type="EMBL" id="KE145369">
    <property type="protein sequence ID" value="EPE27822.1"/>
    <property type="molecule type" value="Genomic_DNA"/>
</dbReference>
<dbReference type="STRING" id="1116229.S3CMY7"/>
<evidence type="ECO:0000313" key="10">
    <source>
        <dbReference type="Proteomes" id="UP000016922"/>
    </source>
</evidence>
<evidence type="ECO:0000256" key="4">
    <source>
        <dbReference type="ARBA" id="ARBA00023125"/>
    </source>
</evidence>
<evidence type="ECO:0000256" key="5">
    <source>
        <dbReference type="ARBA" id="ARBA00023163"/>
    </source>
</evidence>
<dbReference type="GeneID" id="19463668"/>
<comment type="subcellular location">
    <subcellularLocation>
        <location evidence="1">Nucleus</location>
    </subcellularLocation>
</comment>
<dbReference type="InterPro" id="IPR045125">
    <property type="entry name" value="Sub1/Tcp4-like"/>
</dbReference>
<feature type="domain" description="Transcriptional coactivator p15 (PC4) C-terminal" evidence="8">
    <location>
        <begin position="60"/>
        <end position="104"/>
    </location>
</feature>
<keyword evidence="6" id="KW-0539">Nucleus</keyword>
<dbReference type="InterPro" id="IPR003173">
    <property type="entry name" value="PC4_C"/>
</dbReference>
<keyword evidence="3" id="KW-0805">Transcription regulation</keyword>
<sequence>MPKRGRGKEVEEYESDGGFVEDDGHEVPKSKKNKKTAVVSKSTGASGSSFWELSSGRTPRRVEITEFKNMKLVNIREFYEKNDEYLPGKKGISLTVDQYKAFLHAIPQITASLKSSGIEFDETEPAPEIKGEQEEKKQKRTVKKESRANIEETSDEEE</sequence>
<feature type="region of interest" description="Disordered" evidence="7">
    <location>
        <begin position="1"/>
        <end position="55"/>
    </location>
</feature>
<dbReference type="GO" id="GO:0003713">
    <property type="term" value="F:transcription coactivator activity"/>
    <property type="evidence" value="ECO:0007669"/>
    <property type="project" value="InterPro"/>
</dbReference>
<evidence type="ECO:0000256" key="3">
    <source>
        <dbReference type="ARBA" id="ARBA00023015"/>
    </source>
</evidence>
<dbReference type="Pfam" id="PF02229">
    <property type="entry name" value="PC4"/>
    <property type="match status" value="1"/>
</dbReference>
<dbReference type="Proteomes" id="UP000016922">
    <property type="component" value="Unassembled WGS sequence"/>
</dbReference>
<organism evidence="9 10">
    <name type="scientific">Glarea lozoyensis (strain ATCC 20868 / MF5171)</name>
    <dbReference type="NCBI Taxonomy" id="1116229"/>
    <lineage>
        <taxon>Eukaryota</taxon>
        <taxon>Fungi</taxon>
        <taxon>Dikarya</taxon>
        <taxon>Ascomycota</taxon>
        <taxon>Pezizomycotina</taxon>
        <taxon>Leotiomycetes</taxon>
        <taxon>Helotiales</taxon>
        <taxon>Helotiaceae</taxon>
        <taxon>Glarea</taxon>
    </lineage>
</organism>
<dbReference type="HOGENOM" id="CLU_104273_0_1_1"/>
<evidence type="ECO:0000259" key="8">
    <source>
        <dbReference type="Pfam" id="PF02229"/>
    </source>
</evidence>
<proteinExistence type="inferred from homology"/>
<feature type="compositionally biased region" description="Acidic residues" evidence="7">
    <location>
        <begin position="11"/>
        <end position="24"/>
    </location>
</feature>
<feature type="region of interest" description="Disordered" evidence="7">
    <location>
        <begin position="114"/>
        <end position="158"/>
    </location>
</feature>
<dbReference type="AlphaFoldDB" id="S3CMY7"/>
<dbReference type="KEGG" id="glz:GLAREA_04613"/>
<evidence type="ECO:0000313" key="9">
    <source>
        <dbReference type="EMBL" id="EPE27822.1"/>
    </source>
</evidence>
<evidence type="ECO:0000256" key="2">
    <source>
        <dbReference type="ARBA" id="ARBA00009001"/>
    </source>
</evidence>
<dbReference type="eggNOG" id="KOG2712">
    <property type="taxonomic scope" value="Eukaryota"/>
</dbReference>
<feature type="compositionally biased region" description="Polar residues" evidence="7">
    <location>
        <begin position="39"/>
        <end position="55"/>
    </location>
</feature>
<feature type="compositionally biased region" description="Basic and acidic residues" evidence="7">
    <location>
        <begin position="127"/>
        <end position="150"/>
    </location>
</feature>
<keyword evidence="10" id="KW-1185">Reference proteome</keyword>